<protein>
    <submittedName>
        <fullName evidence="1">Uncharacterized protein</fullName>
    </submittedName>
</protein>
<proteinExistence type="predicted"/>
<evidence type="ECO:0000313" key="1">
    <source>
        <dbReference type="EMBL" id="MPL62166.1"/>
    </source>
</evidence>
<accession>A0A644T5F2</accession>
<dbReference type="EMBL" id="VSSQ01000017">
    <property type="protein sequence ID" value="MPL62166.1"/>
    <property type="molecule type" value="Genomic_DNA"/>
</dbReference>
<sequence length="85" mass="9871">MGIKQFFTKQATKYATRKLPEDQKEMINSLVEQDPELFEKIAKETKELVKQGKPEMYASFEVMKKYQNELQEAAAKAGVQKTVQR</sequence>
<comment type="caution">
    <text evidence="1">The sequence shown here is derived from an EMBL/GenBank/DDBJ whole genome shotgun (WGS) entry which is preliminary data.</text>
</comment>
<dbReference type="AlphaFoldDB" id="A0A644T5F2"/>
<organism evidence="1">
    <name type="scientific">bioreactor metagenome</name>
    <dbReference type="NCBI Taxonomy" id="1076179"/>
    <lineage>
        <taxon>unclassified sequences</taxon>
        <taxon>metagenomes</taxon>
        <taxon>ecological metagenomes</taxon>
    </lineage>
</organism>
<name>A0A644T5F2_9ZZZZ</name>
<reference evidence="1" key="1">
    <citation type="submission" date="2019-08" db="EMBL/GenBank/DDBJ databases">
        <authorList>
            <person name="Kucharzyk K."/>
            <person name="Murdoch R.W."/>
            <person name="Higgins S."/>
            <person name="Loffler F."/>
        </authorList>
    </citation>
    <scope>NUCLEOTIDE SEQUENCE</scope>
</reference>
<gene>
    <name evidence="1" type="ORF">SDC9_07770</name>
</gene>